<reference evidence="1" key="1">
    <citation type="submission" date="2019-03" db="EMBL/GenBank/DDBJ databases">
        <title>Single cell metagenomics reveals metabolic interactions within the superorganism composed of flagellate Streblomastix strix and complex community of Bacteroidetes bacteria on its surface.</title>
        <authorList>
            <person name="Treitli S.C."/>
            <person name="Kolisko M."/>
            <person name="Husnik F."/>
            <person name="Keeling P."/>
            <person name="Hampl V."/>
        </authorList>
    </citation>
    <scope>NUCLEOTIDE SEQUENCE</scope>
    <source>
        <strain evidence="1">STM</strain>
    </source>
</reference>
<name>A0A5J4S628_9ZZZZ</name>
<comment type="caution">
    <text evidence="1">The sequence shown here is derived from an EMBL/GenBank/DDBJ whole genome shotgun (WGS) entry which is preliminary data.</text>
</comment>
<protein>
    <submittedName>
        <fullName evidence="1">Uncharacterized protein</fullName>
    </submittedName>
</protein>
<evidence type="ECO:0000313" key="1">
    <source>
        <dbReference type="EMBL" id="KAA6340800.1"/>
    </source>
</evidence>
<dbReference type="AlphaFoldDB" id="A0A5J4S628"/>
<organism evidence="1">
    <name type="scientific">termite gut metagenome</name>
    <dbReference type="NCBI Taxonomy" id="433724"/>
    <lineage>
        <taxon>unclassified sequences</taxon>
        <taxon>metagenomes</taxon>
        <taxon>organismal metagenomes</taxon>
    </lineage>
</organism>
<gene>
    <name evidence="1" type="ORF">EZS27_011345</name>
</gene>
<sequence>MSVKIRVRISVYPANRPADRLCVCQNGQSFLCLSRPTYSQPSVPMTNSVAVPIPVRLWVDLFLCPVDFTISGFMVQSVLYLSEFTSGYMAIPVLALQSNI</sequence>
<proteinExistence type="predicted"/>
<dbReference type="EMBL" id="SNRY01000432">
    <property type="protein sequence ID" value="KAA6340800.1"/>
    <property type="molecule type" value="Genomic_DNA"/>
</dbReference>
<accession>A0A5J4S628</accession>